<sequence>MFERQQWDFKSPGHQFLHINIETIDKLKSRGVSLYTLREIDIAKRELPVLNVDGALQPITRTVLRIKINISPNFVWNNRIHGKTSQNFWLWIEDPVSNFIYHSELFQKICMSSTVPSYVFEYCLQDILSKFSR</sequence>
<dbReference type="EnsemblMetazoa" id="GPPI042909-RA">
    <property type="protein sequence ID" value="GPPI042909-PA"/>
    <property type="gene ID" value="GPPI042909"/>
</dbReference>
<name>A0A1B0BWS3_9MUSC</name>
<dbReference type="EMBL" id="JXJN01021948">
    <property type="status" value="NOT_ANNOTATED_CDS"/>
    <property type="molecule type" value="Genomic_DNA"/>
</dbReference>
<reference evidence="3" key="1">
    <citation type="submission" date="2015-01" db="EMBL/GenBank/DDBJ databases">
        <authorList>
            <person name="Aksoy S."/>
            <person name="Warren W."/>
            <person name="Wilson R.K."/>
        </authorList>
    </citation>
    <scope>NUCLEOTIDE SEQUENCE [LARGE SCALE GENOMIC DNA]</scope>
    <source>
        <strain evidence="3">IAEA</strain>
    </source>
</reference>
<dbReference type="EMBL" id="JXJN01021947">
    <property type="status" value="NOT_ANNOTATED_CDS"/>
    <property type="molecule type" value="Genomic_DNA"/>
</dbReference>
<proteinExistence type="predicted"/>
<dbReference type="AlphaFoldDB" id="A0A1B0BWS3"/>
<dbReference type="InterPro" id="IPR004179">
    <property type="entry name" value="Sec63-dom"/>
</dbReference>
<dbReference type="VEuPathDB" id="VectorBase:GPPI042909"/>
<reference evidence="2" key="2">
    <citation type="submission" date="2020-05" db="UniProtKB">
        <authorList>
            <consortium name="EnsemblMetazoa"/>
        </authorList>
    </citation>
    <scope>IDENTIFICATION</scope>
    <source>
        <strain evidence="2">IAEA</strain>
    </source>
</reference>
<dbReference type="Pfam" id="PF02889">
    <property type="entry name" value="Sec63"/>
    <property type="match status" value="1"/>
</dbReference>
<dbReference type="Proteomes" id="UP000092460">
    <property type="component" value="Unassembled WGS sequence"/>
</dbReference>
<dbReference type="STRING" id="67801.A0A1B0BWS3"/>
<dbReference type="InterPro" id="IPR014756">
    <property type="entry name" value="Ig_E-set"/>
</dbReference>
<protein>
    <recommendedName>
        <fullName evidence="1">SEC63 domain-containing protein</fullName>
    </recommendedName>
</protein>
<dbReference type="Gene3D" id="2.60.40.150">
    <property type="entry name" value="C2 domain"/>
    <property type="match status" value="1"/>
</dbReference>
<feature type="domain" description="SEC63" evidence="1">
    <location>
        <begin position="1"/>
        <end position="107"/>
    </location>
</feature>
<evidence type="ECO:0000313" key="3">
    <source>
        <dbReference type="Proteomes" id="UP000092460"/>
    </source>
</evidence>
<evidence type="ECO:0000313" key="2">
    <source>
        <dbReference type="EnsemblMetazoa" id="GPPI042909-PA"/>
    </source>
</evidence>
<dbReference type="SUPFAM" id="SSF81296">
    <property type="entry name" value="E set domains"/>
    <property type="match status" value="1"/>
</dbReference>
<accession>A0A1B0BWS3</accession>
<dbReference type="InterPro" id="IPR035892">
    <property type="entry name" value="C2_domain_sf"/>
</dbReference>
<evidence type="ECO:0000259" key="1">
    <source>
        <dbReference type="Pfam" id="PF02889"/>
    </source>
</evidence>
<keyword evidence="3" id="KW-1185">Reference proteome</keyword>
<organism evidence="2 3">
    <name type="scientific">Glossina palpalis gambiensis</name>
    <dbReference type="NCBI Taxonomy" id="67801"/>
    <lineage>
        <taxon>Eukaryota</taxon>
        <taxon>Metazoa</taxon>
        <taxon>Ecdysozoa</taxon>
        <taxon>Arthropoda</taxon>
        <taxon>Hexapoda</taxon>
        <taxon>Insecta</taxon>
        <taxon>Pterygota</taxon>
        <taxon>Neoptera</taxon>
        <taxon>Endopterygota</taxon>
        <taxon>Diptera</taxon>
        <taxon>Brachycera</taxon>
        <taxon>Muscomorpha</taxon>
        <taxon>Hippoboscoidea</taxon>
        <taxon>Glossinidae</taxon>
        <taxon>Glossina</taxon>
    </lineage>
</organism>